<dbReference type="EMBL" id="JANPWB010000003">
    <property type="protein sequence ID" value="KAJ1197897.1"/>
    <property type="molecule type" value="Genomic_DNA"/>
</dbReference>
<feature type="region of interest" description="Disordered" evidence="1">
    <location>
        <begin position="1"/>
        <end position="75"/>
    </location>
</feature>
<dbReference type="Proteomes" id="UP001066276">
    <property type="component" value="Chromosome 2_1"/>
</dbReference>
<gene>
    <name evidence="2" type="ORF">NDU88_001741</name>
</gene>
<accession>A0AAV7VCN0</accession>
<protein>
    <submittedName>
        <fullName evidence="2">Uncharacterized protein</fullName>
    </submittedName>
</protein>
<proteinExistence type="predicted"/>
<sequence length="75" mass="7169">MAAATSRTNSDPVTRSAGVGASAAGPGSLRLTSGTIGLRQSPSWAEEEPVSGGGGRPGGAATSPPGREPRSGPAP</sequence>
<feature type="compositionally biased region" description="Low complexity" evidence="1">
    <location>
        <begin position="16"/>
        <end position="28"/>
    </location>
</feature>
<feature type="compositionally biased region" description="Polar residues" evidence="1">
    <location>
        <begin position="1"/>
        <end position="13"/>
    </location>
</feature>
<reference evidence="2" key="1">
    <citation type="journal article" date="2022" name="bioRxiv">
        <title>Sequencing and chromosome-scale assembly of the giantPleurodeles waltlgenome.</title>
        <authorList>
            <person name="Brown T."/>
            <person name="Elewa A."/>
            <person name="Iarovenko S."/>
            <person name="Subramanian E."/>
            <person name="Araus A.J."/>
            <person name="Petzold A."/>
            <person name="Susuki M."/>
            <person name="Suzuki K.-i.T."/>
            <person name="Hayashi T."/>
            <person name="Toyoda A."/>
            <person name="Oliveira C."/>
            <person name="Osipova E."/>
            <person name="Leigh N.D."/>
            <person name="Simon A."/>
            <person name="Yun M.H."/>
        </authorList>
    </citation>
    <scope>NUCLEOTIDE SEQUENCE</scope>
    <source>
        <strain evidence="2">20211129_DDA</strain>
        <tissue evidence="2">Liver</tissue>
    </source>
</reference>
<evidence type="ECO:0000313" key="3">
    <source>
        <dbReference type="Proteomes" id="UP001066276"/>
    </source>
</evidence>
<keyword evidence="3" id="KW-1185">Reference proteome</keyword>
<name>A0AAV7VCN0_PLEWA</name>
<dbReference type="AlphaFoldDB" id="A0AAV7VCN0"/>
<comment type="caution">
    <text evidence="2">The sequence shown here is derived from an EMBL/GenBank/DDBJ whole genome shotgun (WGS) entry which is preliminary data.</text>
</comment>
<evidence type="ECO:0000313" key="2">
    <source>
        <dbReference type="EMBL" id="KAJ1197897.1"/>
    </source>
</evidence>
<organism evidence="2 3">
    <name type="scientific">Pleurodeles waltl</name>
    <name type="common">Iberian ribbed newt</name>
    <dbReference type="NCBI Taxonomy" id="8319"/>
    <lineage>
        <taxon>Eukaryota</taxon>
        <taxon>Metazoa</taxon>
        <taxon>Chordata</taxon>
        <taxon>Craniata</taxon>
        <taxon>Vertebrata</taxon>
        <taxon>Euteleostomi</taxon>
        <taxon>Amphibia</taxon>
        <taxon>Batrachia</taxon>
        <taxon>Caudata</taxon>
        <taxon>Salamandroidea</taxon>
        <taxon>Salamandridae</taxon>
        <taxon>Pleurodelinae</taxon>
        <taxon>Pleurodeles</taxon>
    </lineage>
</organism>
<evidence type="ECO:0000256" key="1">
    <source>
        <dbReference type="SAM" id="MobiDB-lite"/>
    </source>
</evidence>
<feature type="compositionally biased region" description="Polar residues" evidence="1">
    <location>
        <begin position="30"/>
        <end position="43"/>
    </location>
</feature>